<keyword evidence="2" id="KW-1185">Reference proteome</keyword>
<dbReference type="EMBL" id="CP112998">
    <property type="protein sequence ID" value="WAC12601.1"/>
    <property type="molecule type" value="Genomic_DNA"/>
</dbReference>
<dbReference type="RefSeq" id="WP_244823301.1">
    <property type="nucleotide sequence ID" value="NZ_CP112998.1"/>
</dbReference>
<dbReference type="AlphaFoldDB" id="A0A9E8SMB5"/>
<evidence type="ECO:0000313" key="1">
    <source>
        <dbReference type="EMBL" id="WAC12601.1"/>
    </source>
</evidence>
<sequence length="369" mass="39897">MKKMYLVLAVMGAGLVLLANTTRLSHGKYGFIVGTPEIKSISALTFGPDGVLFIGDSKSATVFAMDTKDAGNTQVPAVEIKNIDQKIAALLGTEAQNITIQDIAVNPVSKSVYCAVQHSDGTPVLFKIDGEKIQAVSTKNVPFSSLILNNVPAEDAKDKRGNSVRVSAISDIGFADGKLLVSGLSGQDFNSTFRSIPFPFTDKQDQASLEIYHAAHGKYETLAPIRTFTTAEIGGKKYLVASYTCTPLVLFPMDELKAGTHVKGRTVAEMGSGNSPIDMVTMKKGNESFLMMANSARPVFKVKFKSIETYQGSLTTPVEESFATAGVDFVSLPVTNVIQMDRLDDTRMVLLQRRSNGSLDLWISSERYL</sequence>
<reference evidence="1" key="1">
    <citation type="submission" date="2022-11" db="EMBL/GenBank/DDBJ databases">
        <title>Dyadobacter pollutisoli sp. nov., isolated from plastic dumped soil.</title>
        <authorList>
            <person name="Kim J.M."/>
            <person name="Kim K.R."/>
            <person name="Lee J.K."/>
            <person name="Hao L."/>
            <person name="Jeon C.O."/>
        </authorList>
    </citation>
    <scope>NUCLEOTIDE SEQUENCE</scope>
    <source>
        <strain evidence="1">U1</strain>
    </source>
</reference>
<dbReference type="KEGG" id="dpf:ON006_01280"/>
<gene>
    <name evidence="1" type="ORF">ON006_01280</name>
</gene>
<dbReference type="SUPFAM" id="SSF101898">
    <property type="entry name" value="NHL repeat"/>
    <property type="match status" value="1"/>
</dbReference>
<dbReference type="Proteomes" id="UP001164653">
    <property type="component" value="Chromosome"/>
</dbReference>
<protein>
    <submittedName>
        <fullName evidence="1">Uncharacterized protein</fullName>
    </submittedName>
</protein>
<proteinExistence type="predicted"/>
<name>A0A9E8SMB5_9BACT</name>
<organism evidence="1 2">
    <name type="scientific">Dyadobacter pollutisoli</name>
    <dbReference type="NCBI Taxonomy" id="2910158"/>
    <lineage>
        <taxon>Bacteria</taxon>
        <taxon>Pseudomonadati</taxon>
        <taxon>Bacteroidota</taxon>
        <taxon>Cytophagia</taxon>
        <taxon>Cytophagales</taxon>
        <taxon>Spirosomataceae</taxon>
        <taxon>Dyadobacter</taxon>
    </lineage>
</organism>
<accession>A0A9E8SMB5</accession>
<evidence type="ECO:0000313" key="2">
    <source>
        <dbReference type="Proteomes" id="UP001164653"/>
    </source>
</evidence>